<dbReference type="NCBIfam" id="NF001778">
    <property type="entry name" value="PRK00513.2-4"/>
    <property type="match status" value="1"/>
</dbReference>
<proteinExistence type="inferred from homology"/>
<keyword evidence="8" id="KW-1185">Reference proteome</keyword>
<dbReference type="eggNOG" id="COG0850">
    <property type="taxonomic scope" value="Bacteria"/>
</dbReference>
<keyword evidence="2 5" id="KW-0717">Septation</keyword>
<reference evidence="8" key="1">
    <citation type="journal article" date="2011" name="MBio">
        <title>Novel metabolic attributes of the genus Cyanothece, comprising a group of unicellular nitrogen-fixing Cyanobacteria.</title>
        <authorList>
            <person name="Bandyopadhyay A."/>
            <person name="Elvitigala T."/>
            <person name="Welsh E."/>
            <person name="Stockel J."/>
            <person name="Liberton M."/>
            <person name="Min H."/>
            <person name="Sherman L.A."/>
            <person name="Pakrasi H.B."/>
        </authorList>
    </citation>
    <scope>NUCLEOTIDE SEQUENCE [LARGE SCALE GENOMIC DNA]</scope>
    <source>
        <strain evidence="8">PCC 7822</strain>
    </source>
</reference>
<dbReference type="GO" id="GO:0000902">
    <property type="term" value="P:cell morphogenesis"/>
    <property type="evidence" value="ECO:0007669"/>
    <property type="project" value="InterPro"/>
</dbReference>
<dbReference type="Gene3D" id="2.160.20.70">
    <property type="match status" value="1"/>
</dbReference>
<comment type="similarity">
    <text evidence="5">Belongs to the MinC family.</text>
</comment>
<feature type="domain" description="Septum formation inhibitor MinC C-terminal" evidence="6">
    <location>
        <begin position="149"/>
        <end position="245"/>
    </location>
</feature>
<evidence type="ECO:0000256" key="5">
    <source>
        <dbReference type="HAMAP-Rule" id="MF_00267"/>
    </source>
</evidence>
<dbReference type="GO" id="GO:1901891">
    <property type="term" value="P:regulation of cell septum assembly"/>
    <property type="evidence" value="ECO:0007669"/>
    <property type="project" value="InterPro"/>
</dbReference>
<dbReference type="HAMAP" id="MF_00267">
    <property type="entry name" value="MinC"/>
    <property type="match status" value="1"/>
</dbReference>
<dbReference type="InterPro" id="IPR005526">
    <property type="entry name" value="Septum_form_inhib_MinC_C"/>
</dbReference>
<dbReference type="GO" id="GO:0000917">
    <property type="term" value="P:division septum assembly"/>
    <property type="evidence" value="ECO:0007669"/>
    <property type="project" value="UniProtKB-KW"/>
</dbReference>
<evidence type="ECO:0000256" key="4">
    <source>
        <dbReference type="ARBA" id="ARBA00046874"/>
    </source>
</evidence>
<organism evidence="7 8">
    <name type="scientific">Gloeothece verrucosa (strain PCC 7822)</name>
    <name type="common">Cyanothece sp. (strain PCC 7822)</name>
    <dbReference type="NCBI Taxonomy" id="497965"/>
    <lineage>
        <taxon>Bacteria</taxon>
        <taxon>Bacillati</taxon>
        <taxon>Cyanobacteriota</taxon>
        <taxon>Cyanophyceae</taxon>
        <taxon>Oscillatoriophycideae</taxon>
        <taxon>Chroococcales</taxon>
        <taxon>Aphanothecaceae</taxon>
        <taxon>Gloeothece</taxon>
        <taxon>Gloeothece verrucosa</taxon>
    </lineage>
</organism>
<evidence type="ECO:0000313" key="8">
    <source>
        <dbReference type="Proteomes" id="UP000008206"/>
    </source>
</evidence>
<evidence type="ECO:0000313" key="7">
    <source>
        <dbReference type="EMBL" id="ADN12454.1"/>
    </source>
</evidence>
<dbReference type="InterPro" id="IPR013033">
    <property type="entry name" value="MinC"/>
</dbReference>
<dbReference type="RefSeq" id="WP_013320564.1">
    <property type="nucleotide sequence ID" value="NC_014501.1"/>
</dbReference>
<dbReference type="SUPFAM" id="SSF63848">
    <property type="entry name" value="Cell-division inhibitor MinC, C-terminal domain"/>
    <property type="match status" value="1"/>
</dbReference>
<evidence type="ECO:0000259" key="6">
    <source>
        <dbReference type="Pfam" id="PF03775"/>
    </source>
</evidence>
<dbReference type="STRING" id="497965.Cyan7822_0409"/>
<comment type="subunit">
    <text evidence="4 5">Interacts with MinD and FtsZ.</text>
</comment>
<protein>
    <recommendedName>
        <fullName evidence="5">Probable septum site-determining protein MinC</fullName>
    </recommendedName>
</protein>
<evidence type="ECO:0000256" key="1">
    <source>
        <dbReference type="ARBA" id="ARBA00022618"/>
    </source>
</evidence>
<dbReference type="InterPro" id="IPR036145">
    <property type="entry name" value="MinC_C_sf"/>
</dbReference>
<accession>E0U6B8</accession>
<evidence type="ECO:0000256" key="3">
    <source>
        <dbReference type="ARBA" id="ARBA00023306"/>
    </source>
</evidence>
<dbReference type="HOGENOM" id="CLU_048711_0_0_3"/>
<keyword evidence="1 5" id="KW-0132">Cell division</keyword>
<keyword evidence="3 5" id="KW-0131">Cell cycle</keyword>
<comment type="function">
    <text evidence="5">Cell division inhibitor that blocks the formation of polar Z ring septums. Rapidly oscillates between the poles of the cell to destabilize FtsZ filaments that have formed before they mature into polar Z rings. Prevents FtsZ polymerization.</text>
</comment>
<dbReference type="KEGG" id="cyj:Cyan7822_0409"/>
<dbReference type="InterPro" id="IPR016098">
    <property type="entry name" value="CAP/MinC_C"/>
</dbReference>
<evidence type="ECO:0000256" key="2">
    <source>
        <dbReference type="ARBA" id="ARBA00023210"/>
    </source>
</evidence>
<sequence length="266" mass="29376">MDSSPPTANPTQTPSPPLTELYSQVHLKTEGEKLLIILPKPGQREPINEWMELEQGLKHCLKRSEPFWSADTPVHLIVEDRLLDTRQLQILAQILQESQLQLKTIQTSRRQTAVAAATSGYSVEQQPITQTYAAHSMQKQILPAEPLYLKMTVRSGVEIRHPGTVIIQGDVNPGGTIIADGDILIWGCLRGVAHAGATGNSECTIMALRMEPTQLRIADVVARAPSISPAQFEPEVAFITPEGIRIDQAYNFPKTHSFNSEMGGWK</sequence>
<gene>
    <name evidence="5" type="primary">minC</name>
    <name evidence="7" type="ordered locus">Cyan7822_0409</name>
</gene>
<dbReference type="OrthoDB" id="9790810at2"/>
<dbReference type="EMBL" id="CP002198">
    <property type="protein sequence ID" value="ADN12454.1"/>
    <property type="molecule type" value="Genomic_DNA"/>
</dbReference>
<dbReference type="Pfam" id="PF03775">
    <property type="entry name" value="MinC_C"/>
    <property type="match status" value="1"/>
</dbReference>
<dbReference type="AlphaFoldDB" id="E0U6B8"/>
<dbReference type="PANTHER" id="PTHR34108">
    <property type="entry name" value="SEPTUM SITE-DETERMINING PROTEIN MINC"/>
    <property type="match status" value="1"/>
</dbReference>
<name>E0U6B8_GLOV7</name>
<dbReference type="Proteomes" id="UP000008206">
    <property type="component" value="Chromosome"/>
</dbReference>
<dbReference type="PANTHER" id="PTHR34108:SF1">
    <property type="entry name" value="SEPTUM SITE-DETERMINING PROTEIN MINC"/>
    <property type="match status" value="1"/>
</dbReference>